<dbReference type="SUPFAM" id="SSF53300">
    <property type="entry name" value="vWA-like"/>
    <property type="match status" value="1"/>
</dbReference>
<dbReference type="AlphaFoldDB" id="A0A4P8YIM6"/>
<keyword evidence="2" id="KW-1185">Reference proteome</keyword>
<protein>
    <submittedName>
        <fullName evidence="1">VWA domain-containing protein</fullName>
    </submittedName>
</protein>
<dbReference type="OrthoDB" id="7061235at2"/>
<dbReference type="RefSeq" id="WP_138095613.1">
    <property type="nucleotide sequence ID" value="NZ_CP040428.1"/>
</dbReference>
<evidence type="ECO:0000313" key="1">
    <source>
        <dbReference type="EMBL" id="QCT19736.1"/>
    </source>
</evidence>
<accession>A0A4P8YIM6</accession>
<reference evidence="1 2" key="1">
    <citation type="submission" date="2019-05" db="EMBL/GenBank/DDBJ databases">
        <title>Complete genome sequence of Izhakiella calystegiae KSNA2, an endophyte isolated from beach morning glory (Calystegia soldanella).</title>
        <authorList>
            <person name="Jiang L."/>
            <person name="Jeong J.C."/>
            <person name="Kim C.Y."/>
            <person name="Kim D.H."/>
            <person name="Kim S.W."/>
            <person name="Lee j."/>
        </authorList>
    </citation>
    <scope>NUCLEOTIDE SEQUENCE [LARGE SCALE GENOMIC DNA]</scope>
    <source>
        <strain evidence="1 2">KSNA2</strain>
    </source>
</reference>
<dbReference type="KEGG" id="izh:FEM41_08755"/>
<gene>
    <name evidence="1" type="ORF">FEM41_08755</name>
</gene>
<proteinExistence type="predicted"/>
<evidence type="ECO:0000313" key="2">
    <source>
        <dbReference type="Proteomes" id="UP000302163"/>
    </source>
</evidence>
<dbReference type="EMBL" id="CP040428">
    <property type="protein sequence ID" value="QCT19736.1"/>
    <property type="molecule type" value="Genomic_DNA"/>
</dbReference>
<name>A0A4P8YIM6_9ENTR</name>
<dbReference type="Proteomes" id="UP000302163">
    <property type="component" value="Chromosome"/>
</dbReference>
<organism evidence="1 2">
    <name type="scientific">Jejubacter calystegiae</name>
    <dbReference type="NCBI Taxonomy" id="2579935"/>
    <lineage>
        <taxon>Bacteria</taxon>
        <taxon>Pseudomonadati</taxon>
        <taxon>Pseudomonadota</taxon>
        <taxon>Gammaproteobacteria</taxon>
        <taxon>Enterobacterales</taxon>
        <taxon>Enterobacteriaceae</taxon>
        <taxon>Jejubacter</taxon>
    </lineage>
</organism>
<dbReference type="InterPro" id="IPR036465">
    <property type="entry name" value="vWFA_dom_sf"/>
</dbReference>
<sequence>MSTSSTATQPVDLVIVIDTSLSMSDEAEALSQALNAAVEEAKSACPSDLRVKFLGIEGTFDNSDFNETVRQYLTGIGVDGGALKGRVRDTVDRAGAQEDVARAVEDVSRYYDWRPGAERNLFVLGDESMEGGDMVLNPERIQACTSAIATAVQNKVKVHTYLGTPYASDPYPTPADEEAMIKEYRRLALRTGGEDYIYTRGVADFTQVLKQTICASRVPQEQSIADKQKEADKLEGIDSGSDICDHAGEIIKAVNTLAGVLDKLVDICGPGGGKGGCRCHEHEKEETEKGEC</sequence>
<dbReference type="Gene3D" id="3.40.50.410">
    <property type="entry name" value="von Willebrand factor, type A domain"/>
    <property type="match status" value="1"/>
</dbReference>